<dbReference type="KEGG" id="serj:SGUI_1006"/>
<reference evidence="5 6" key="1">
    <citation type="submission" date="2016-03" db="EMBL/GenBank/DDBJ databases">
        <title>Shallow-sea hydrothermal system.</title>
        <authorList>
            <person name="Tang K."/>
        </authorList>
    </citation>
    <scope>NUCLEOTIDE SEQUENCE [LARGE SCALE GENOMIC DNA]</scope>
    <source>
        <strain evidence="5 6">JLT9</strain>
    </source>
</reference>
<evidence type="ECO:0000256" key="1">
    <source>
        <dbReference type="ARBA" id="ARBA00022741"/>
    </source>
</evidence>
<gene>
    <name evidence="5" type="ORF">SGUI_1006</name>
</gene>
<dbReference type="AlphaFoldDB" id="A0A1B1NAD2"/>
<dbReference type="RefSeq" id="WP_066637129.1">
    <property type="nucleotide sequence ID" value="NZ_CP014989.1"/>
</dbReference>
<evidence type="ECO:0000313" key="5">
    <source>
        <dbReference type="EMBL" id="ANS78402.1"/>
    </source>
</evidence>
<protein>
    <submittedName>
        <fullName evidence="5">ATPases involved in chromosome partitioning-like</fullName>
    </submittedName>
</protein>
<keyword evidence="2" id="KW-0067">ATP-binding</keyword>
<dbReference type="OrthoDB" id="3217709at2"/>
<dbReference type="InterPro" id="IPR002586">
    <property type="entry name" value="CobQ/CobB/MinD/ParA_Nub-bd_dom"/>
</dbReference>
<keyword evidence="6" id="KW-1185">Reference proteome</keyword>
<dbReference type="GO" id="GO:0005524">
    <property type="term" value="F:ATP binding"/>
    <property type="evidence" value="ECO:0007669"/>
    <property type="project" value="UniProtKB-KW"/>
</dbReference>
<evidence type="ECO:0000256" key="3">
    <source>
        <dbReference type="SAM" id="MobiDB-lite"/>
    </source>
</evidence>
<dbReference type="PANTHER" id="PTHR43384:SF6">
    <property type="entry name" value="SEPTUM SITE-DETERMINING PROTEIN MIND HOMOLOG, CHLOROPLASTIC"/>
    <property type="match status" value="1"/>
</dbReference>
<dbReference type="STRING" id="1758689.SGUI_1006"/>
<evidence type="ECO:0000313" key="6">
    <source>
        <dbReference type="Proteomes" id="UP000092482"/>
    </source>
</evidence>
<dbReference type="InterPro" id="IPR027417">
    <property type="entry name" value="P-loop_NTPase"/>
</dbReference>
<dbReference type="SUPFAM" id="SSF52540">
    <property type="entry name" value="P-loop containing nucleoside triphosphate hydrolases"/>
    <property type="match status" value="1"/>
</dbReference>
<feature type="region of interest" description="Disordered" evidence="3">
    <location>
        <begin position="119"/>
        <end position="183"/>
    </location>
</feature>
<dbReference type="InterPro" id="IPR050625">
    <property type="entry name" value="ParA/MinD_ATPase"/>
</dbReference>
<dbReference type="GO" id="GO:0005829">
    <property type="term" value="C:cytosol"/>
    <property type="evidence" value="ECO:0007669"/>
    <property type="project" value="TreeGrafter"/>
</dbReference>
<organism evidence="5 6">
    <name type="scientific">Serinicoccus hydrothermalis</name>
    <dbReference type="NCBI Taxonomy" id="1758689"/>
    <lineage>
        <taxon>Bacteria</taxon>
        <taxon>Bacillati</taxon>
        <taxon>Actinomycetota</taxon>
        <taxon>Actinomycetes</taxon>
        <taxon>Micrococcales</taxon>
        <taxon>Ornithinimicrobiaceae</taxon>
        <taxon>Serinicoccus</taxon>
    </lineage>
</organism>
<evidence type="ECO:0000259" key="4">
    <source>
        <dbReference type="Pfam" id="PF01656"/>
    </source>
</evidence>
<dbReference type="GO" id="GO:0051782">
    <property type="term" value="P:negative regulation of cell division"/>
    <property type="evidence" value="ECO:0007669"/>
    <property type="project" value="TreeGrafter"/>
</dbReference>
<dbReference type="Gene3D" id="3.40.50.300">
    <property type="entry name" value="P-loop containing nucleotide triphosphate hydrolases"/>
    <property type="match status" value="1"/>
</dbReference>
<name>A0A1B1NAD2_9MICO</name>
<accession>A0A1B1NAD2</accession>
<dbReference type="PANTHER" id="PTHR43384">
    <property type="entry name" value="SEPTUM SITE-DETERMINING PROTEIN MIND HOMOLOG, CHLOROPLASTIC-RELATED"/>
    <property type="match status" value="1"/>
</dbReference>
<keyword evidence="1" id="KW-0547">Nucleotide-binding</keyword>
<dbReference type="EMBL" id="CP014989">
    <property type="protein sequence ID" value="ANS78402.1"/>
    <property type="molecule type" value="Genomic_DNA"/>
</dbReference>
<sequence length="461" mass="48900">MSRSLVTAVAPRWESQVATLLDGSREAHLVRRCADLAELLGVCRAGLAQVALVTWDVRGLDREMVRGLLDAGAQVLGLHPQDDEEAARLLRRWGAHAALGLDSSTSALDEVLADLERGTGDAAGDLPVGDDAGDLPTGGTGSTATRVRATRPETAEAEGTGEPSVGDAGEPPPPAPQEERSEGEVVVVWGPHGSTGRTTVAVNLAAELADPTRPVVLIDADTYGATVAQALAVLDESPGVAAAARAADQGTLDDQALLRLAPQVRPGLRLLTGLPRADRWTELREAALSEVIQQARQVARWVVVDVAPTVEQDEELSFDTGAPRRNGAALCALQEADRVLVVGTGDPVGLQRLVRALDQLPGLTAARSQVVVTRVRPGPVGPEPGRRITETLRRFARTDQVRLVPEDRETLDAALLHGHTLAETRPGSAARISLQQLARELDGSQAATPRRRWRRARARGR</sequence>
<feature type="domain" description="CobQ/CobB/MinD/ParA nucleotide binding" evidence="4">
    <location>
        <begin position="187"/>
        <end position="408"/>
    </location>
</feature>
<dbReference type="Pfam" id="PF01656">
    <property type="entry name" value="CbiA"/>
    <property type="match status" value="1"/>
</dbReference>
<dbReference type="GO" id="GO:0016887">
    <property type="term" value="F:ATP hydrolysis activity"/>
    <property type="evidence" value="ECO:0007669"/>
    <property type="project" value="TreeGrafter"/>
</dbReference>
<proteinExistence type="predicted"/>
<dbReference type="GO" id="GO:0009898">
    <property type="term" value="C:cytoplasmic side of plasma membrane"/>
    <property type="evidence" value="ECO:0007669"/>
    <property type="project" value="TreeGrafter"/>
</dbReference>
<dbReference type="Proteomes" id="UP000092482">
    <property type="component" value="Chromosome"/>
</dbReference>
<evidence type="ECO:0000256" key="2">
    <source>
        <dbReference type="ARBA" id="ARBA00022840"/>
    </source>
</evidence>